<evidence type="ECO:0000313" key="2">
    <source>
        <dbReference type="Proteomes" id="UP001139521"/>
    </source>
</evidence>
<evidence type="ECO:0000313" key="1">
    <source>
        <dbReference type="EMBL" id="MCL6218444.1"/>
    </source>
</evidence>
<dbReference type="AlphaFoldDB" id="A0A9X2CNB4"/>
<dbReference type="EMBL" id="JAKHSK010000010">
    <property type="protein sequence ID" value="MCL6218444.1"/>
    <property type="molecule type" value="Genomic_DNA"/>
</dbReference>
<comment type="caution">
    <text evidence="1">The sequence shown here is derived from an EMBL/GenBank/DDBJ whole genome shotgun (WGS) entry which is preliminary data.</text>
</comment>
<keyword evidence="2" id="KW-1185">Reference proteome</keyword>
<keyword evidence="1" id="KW-0121">Carboxypeptidase</keyword>
<dbReference type="Proteomes" id="UP001139521">
    <property type="component" value="Unassembled WGS sequence"/>
</dbReference>
<dbReference type="InterPro" id="IPR008969">
    <property type="entry name" value="CarboxyPept-like_regulatory"/>
</dbReference>
<dbReference type="GO" id="GO:0004180">
    <property type="term" value="F:carboxypeptidase activity"/>
    <property type="evidence" value="ECO:0007669"/>
    <property type="project" value="UniProtKB-KW"/>
</dbReference>
<reference evidence="1" key="1">
    <citation type="submission" date="2022-01" db="EMBL/GenBank/DDBJ databases">
        <title>Genome sequencing of Zunongwangia sp. M21534 genome.</title>
        <authorList>
            <person name="Chen Y."/>
            <person name="Dong C."/>
            <person name="Shao Z."/>
        </authorList>
    </citation>
    <scope>NUCLEOTIDE SEQUENCE</scope>
    <source>
        <strain evidence="1">MCCC M21534</strain>
    </source>
</reference>
<accession>A0A9X2CNB4</accession>
<organism evidence="1 2">
    <name type="scientific">Zunongwangia pacifica</name>
    <dbReference type="NCBI Taxonomy" id="2911062"/>
    <lineage>
        <taxon>Bacteria</taxon>
        <taxon>Pseudomonadati</taxon>
        <taxon>Bacteroidota</taxon>
        <taxon>Flavobacteriia</taxon>
        <taxon>Flavobacteriales</taxon>
        <taxon>Flavobacteriaceae</taxon>
        <taxon>Zunongwangia</taxon>
    </lineage>
</organism>
<keyword evidence="1" id="KW-0378">Hydrolase</keyword>
<dbReference type="SUPFAM" id="SSF49464">
    <property type="entry name" value="Carboxypeptidase regulatory domain-like"/>
    <property type="match status" value="1"/>
</dbReference>
<name>A0A9X2CNB4_9FLAO</name>
<dbReference type="RefSeq" id="WP_249601337.1">
    <property type="nucleotide sequence ID" value="NZ_JAKHSK010000010.1"/>
</dbReference>
<keyword evidence="1" id="KW-0645">Protease</keyword>
<proteinExistence type="predicted"/>
<sequence length="248" mass="28694">MQKPFFVVIFLFLSMILKAQQPVELEGKILADSLEYTFINIINISSHRGTTNDPDGHFVVKVKENDTLQFSSVQYQKKEIVITKAILNAKFLEVFLLPGVNQLDEVYLFDSKLIGNLEKDFTKIDFYDKYQLNAPQLKQDIPSLIDRKLAATGGDPSNLLLNTIAGERQKVKKIKANMVYDDRVEKSLELIRPENIIKMGIQEDELMLFIYFSAEDELFNLYVDQESKGLLFEFFQHKVVSWKKRKGQ</sequence>
<protein>
    <submittedName>
        <fullName evidence="1">Carboxypeptidase-like regulatory domain-containing protein</fullName>
    </submittedName>
</protein>
<gene>
    <name evidence="1" type="ORF">L1967_09065</name>
</gene>